<sequence length="34" mass="3798">MAHLWRGIIREYADLLPAHLSTHVVSIADALQLS</sequence>
<evidence type="ECO:0000313" key="1">
    <source>
        <dbReference type="EMBL" id="PFG32608.1"/>
    </source>
</evidence>
<evidence type="ECO:0000313" key="2">
    <source>
        <dbReference type="Proteomes" id="UP000225548"/>
    </source>
</evidence>
<organism evidence="1 2">
    <name type="scientific">Sanguibacter antarcticus</name>
    <dbReference type="NCBI Taxonomy" id="372484"/>
    <lineage>
        <taxon>Bacteria</taxon>
        <taxon>Bacillati</taxon>
        <taxon>Actinomycetota</taxon>
        <taxon>Actinomycetes</taxon>
        <taxon>Micrococcales</taxon>
        <taxon>Sanguibacteraceae</taxon>
        <taxon>Sanguibacter</taxon>
    </lineage>
</organism>
<gene>
    <name evidence="1" type="ORF">ATL42_0449</name>
</gene>
<name>A0A2A9E0Y5_9MICO</name>
<dbReference type="EMBL" id="PDJG01000001">
    <property type="protein sequence ID" value="PFG32608.1"/>
    <property type="molecule type" value="Genomic_DNA"/>
</dbReference>
<dbReference type="Proteomes" id="UP000225548">
    <property type="component" value="Unassembled WGS sequence"/>
</dbReference>
<keyword evidence="2" id="KW-1185">Reference proteome</keyword>
<protein>
    <submittedName>
        <fullName evidence="1">Threonine synthase</fullName>
    </submittedName>
</protein>
<comment type="caution">
    <text evidence="1">The sequence shown here is derived from an EMBL/GenBank/DDBJ whole genome shotgun (WGS) entry which is preliminary data.</text>
</comment>
<reference evidence="1 2" key="1">
    <citation type="submission" date="2017-10" db="EMBL/GenBank/DDBJ databases">
        <title>Sequencing the genomes of 1000 actinobacteria strains.</title>
        <authorList>
            <person name="Klenk H.-P."/>
        </authorList>
    </citation>
    <scope>NUCLEOTIDE SEQUENCE [LARGE SCALE GENOMIC DNA]</scope>
    <source>
        <strain evidence="1 2">DSM 18966</strain>
    </source>
</reference>
<accession>A0A2A9E0Y5</accession>
<dbReference type="AlphaFoldDB" id="A0A2A9E0Y5"/>
<proteinExistence type="predicted"/>